<protein>
    <submittedName>
        <fullName evidence="1">Zinc finger MYM-type protein 1-like</fullName>
    </submittedName>
</protein>
<evidence type="ECO:0000313" key="1">
    <source>
        <dbReference type="EMBL" id="KAF0752523.1"/>
    </source>
</evidence>
<organism evidence="1 2">
    <name type="scientific">Aphis craccivora</name>
    <name type="common">Cowpea aphid</name>
    <dbReference type="NCBI Taxonomy" id="307492"/>
    <lineage>
        <taxon>Eukaryota</taxon>
        <taxon>Metazoa</taxon>
        <taxon>Ecdysozoa</taxon>
        <taxon>Arthropoda</taxon>
        <taxon>Hexapoda</taxon>
        <taxon>Insecta</taxon>
        <taxon>Pterygota</taxon>
        <taxon>Neoptera</taxon>
        <taxon>Paraneoptera</taxon>
        <taxon>Hemiptera</taxon>
        <taxon>Sternorrhyncha</taxon>
        <taxon>Aphidomorpha</taxon>
        <taxon>Aphidoidea</taxon>
        <taxon>Aphididae</taxon>
        <taxon>Aphidini</taxon>
        <taxon>Aphis</taxon>
        <taxon>Aphis</taxon>
    </lineage>
</organism>
<name>A0A6G0YBI6_APHCR</name>
<gene>
    <name evidence="1" type="ORF">FWK35_00011342</name>
</gene>
<evidence type="ECO:0000313" key="2">
    <source>
        <dbReference type="Proteomes" id="UP000478052"/>
    </source>
</evidence>
<accession>A0A6G0YBI6</accession>
<comment type="caution">
    <text evidence="1">The sequence shown here is derived from an EMBL/GenBank/DDBJ whole genome shotgun (WGS) entry which is preliminary data.</text>
</comment>
<feature type="non-terminal residue" evidence="1">
    <location>
        <position position="197"/>
    </location>
</feature>
<reference evidence="1 2" key="1">
    <citation type="submission" date="2019-08" db="EMBL/GenBank/DDBJ databases">
        <title>Whole genome of Aphis craccivora.</title>
        <authorList>
            <person name="Voronova N.V."/>
            <person name="Shulinski R.S."/>
            <person name="Bandarenka Y.V."/>
            <person name="Zhorov D.G."/>
            <person name="Warner D."/>
        </authorList>
    </citation>
    <scope>NUCLEOTIDE SEQUENCE [LARGE SCALE GENOMIC DNA]</scope>
    <source>
        <strain evidence="1">180601</strain>
        <tissue evidence="1">Whole Body</tissue>
    </source>
</reference>
<sequence>MENCNGKTHVMCEKCNIHHCFIVNSKNCFATFHKKNNSFVLQVVMNINLNLLKAEMLVIKNYLSSNYNHDNIKYLYFKRAHISKCVKNITNTSINILTIRERNFSSIRQLKNWFRTSMKKINTEILFTDLSKFNIEVDICSKITSAEMLERSPTPLVNNLTKNKIFFFNLYATVYISDFQTGCHVCGENFLKFTVCR</sequence>
<keyword evidence="2" id="KW-1185">Reference proteome</keyword>
<dbReference type="AlphaFoldDB" id="A0A6G0YBI6"/>
<proteinExistence type="predicted"/>
<dbReference type="EMBL" id="VUJU01005023">
    <property type="protein sequence ID" value="KAF0752523.1"/>
    <property type="molecule type" value="Genomic_DNA"/>
</dbReference>
<dbReference type="Proteomes" id="UP000478052">
    <property type="component" value="Unassembled WGS sequence"/>
</dbReference>